<proteinExistence type="predicted"/>
<gene>
    <name evidence="1" type="ORF">LMG29542_00029</name>
</gene>
<dbReference type="AlphaFoldDB" id="A0A6J5CUT6"/>
<name>A0A6J5CUT6_9BURK</name>
<keyword evidence="2" id="KW-1185">Reference proteome</keyword>
<protein>
    <submittedName>
        <fullName evidence="1">Uncharacterized protein</fullName>
    </submittedName>
</protein>
<dbReference type="EMBL" id="CADIKH010000001">
    <property type="protein sequence ID" value="CAB3745728.1"/>
    <property type="molecule type" value="Genomic_DNA"/>
</dbReference>
<sequence length="59" mass="6751">MSVRKIVRYPCDVGDDGCRLAAPDFDRHRFAIQSTISCSNFTFPTHHHDRPQAAFEELS</sequence>
<dbReference type="Proteomes" id="UP000494363">
    <property type="component" value="Unassembled WGS sequence"/>
</dbReference>
<evidence type="ECO:0000313" key="2">
    <source>
        <dbReference type="Proteomes" id="UP000494363"/>
    </source>
</evidence>
<accession>A0A6J5CUT6</accession>
<reference evidence="1 2" key="1">
    <citation type="submission" date="2020-04" db="EMBL/GenBank/DDBJ databases">
        <authorList>
            <person name="De Canck E."/>
        </authorList>
    </citation>
    <scope>NUCLEOTIDE SEQUENCE [LARGE SCALE GENOMIC DNA]</scope>
    <source>
        <strain evidence="1 2">LMG 29542</strain>
    </source>
</reference>
<organism evidence="1 2">
    <name type="scientific">Paraburkholderia humisilvae</name>
    <dbReference type="NCBI Taxonomy" id="627669"/>
    <lineage>
        <taxon>Bacteria</taxon>
        <taxon>Pseudomonadati</taxon>
        <taxon>Pseudomonadota</taxon>
        <taxon>Betaproteobacteria</taxon>
        <taxon>Burkholderiales</taxon>
        <taxon>Burkholderiaceae</taxon>
        <taxon>Paraburkholderia</taxon>
    </lineage>
</organism>
<evidence type="ECO:0000313" key="1">
    <source>
        <dbReference type="EMBL" id="CAB3745728.1"/>
    </source>
</evidence>